<comment type="subcellular location">
    <subcellularLocation>
        <location evidence="1">Nucleus</location>
    </subcellularLocation>
</comment>
<dbReference type="AlphaFoldDB" id="A0AA39X730"/>
<keyword evidence="6" id="KW-0539">Nucleus</keyword>
<evidence type="ECO:0000256" key="3">
    <source>
        <dbReference type="ARBA" id="ARBA00022722"/>
    </source>
</evidence>
<dbReference type="Proteomes" id="UP001174934">
    <property type="component" value="Unassembled WGS sequence"/>
</dbReference>
<keyword evidence="10" id="KW-1185">Reference proteome</keyword>
<evidence type="ECO:0000256" key="2">
    <source>
        <dbReference type="ARBA" id="ARBA00006357"/>
    </source>
</evidence>
<feature type="region of interest" description="Disordered" evidence="7">
    <location>
        <begin position="1"/>
        <end position="79"/>
    </location>
</feature>
<evidence type="ECO:0000313" key="10">
    <source>
        <dbReference type="Proteomes" id="UP001174934"/>
    </source>
</evidence>
<proteinExistence type="inferred from homology"/>
<reference evidence="9" key="1">
    <citation type="submission" date="2023-06" db="EMBL/GenBank/DDBJ databases">
        <title>Genome-scale phylogeny and comparative genomics of the fungal order Sordariales.</title>
        <authorList>
            <consortium name="Lawrence Berkeley National Laboratory"/>
            <person name="Hensen N."/>
            <person name="Bonometti L."/>
            <person name="Westerberg I."/>
            <person name="Brannstrom I.O."/>
            <person name="Guillou S."/>
            <person name="Cros-Aarteil S."/>
            <person name="Calhoun S."/>
            <person name="Haridas S."/>
            <person name="Kuo A."/>
            <person name="Mondo S."/>
            <person name="Pangilinan J."/>
            <person name="Riley R."/>
            <person name="LaButti K."/>
            <person name="Andreopoulos B."/>
            <person name="Lipzen A."/>
            <person name="Chen C."/>
            <person name="Yanf M."/>
            <person name="Daum C."/>
            <person name="Ng V."/>
            <person name="Clum A."/>
            <person name="Steindorff A."/>
            <person name="Ohm R."/>
            <person name="Martin F."/>
            <person name="Silar P."/>
            <person name="Natvig D."/>
            <person name="Lalanne C."/>
            <person name="Gautier V."/>
            <person name="Ament-velasquez S.L."/>
            <person name="Kruys A."/>
            <person name="Hutchinson M.I."/>
            <person name="Powell A.J."/>
            <person name="Barry K."/>
            <person name="Miller A.N."/>
            <person name="Grigoriev I.V."/>
            <person name="Debuchy R."/>
            <person name="Gladieux P."/>
            <person name="Thoren M.H."/>
            <person name="Johannesson H."/>
        </authorList>
    </citation>
    <scope>NUCLEOTIDE SEQUENCE</scope>
    <source>
        <strain evidence="9">SMH3391-2</strain>
    </source>
</reference>
<feature type="domain" description="Exonuclease" evidence="8">
    <location>
        <begin position="313"/>
        <end position="476"/>
    </location>
</feature>
<dbReference type="InterPro" id="IPR036397">
    <property type="entry name" value="RNaseH_sf"/>
</dbReference>
<dbReference type="SUPFAM" id="SSF53098">
    <property type="entry name" value="Ribonuclease H-like"/>
    <property type="match status" value="1"/>
</dbReference>
<sequence>MGKNKKKNTVGIAELAASIKGGNATPQKTSTEEAPSDSSNVNSLKRRSTDDADDGGGEWQTIERGRPVKKHKKLPTAESSRYPGISFSDQARLQSKINLASIRDLILYIFADGPSPQWVSVKHRPEFRKVVAIMVPGLEEAMFKPNVDFSTYNQLAPDDAMKRVATSPDDYYPRELKKDALPEPLQPFADIFPHLWPVRAPGDDKYGKLHSPVQAMLTAPLTKKQTEKKGGAKAVSDPQGWTDQRTRVTEFLATAEELMENGFPTHPAMLPKGERREKFQDKEGYVYTRVENLEDGTVPEAGIQQGSITAGRDVYALDCEMCMTGESEYSLTRISVVSWDGEVVVDELVKPDKPIINYVTQYSGITKEMIDPVNTTLKDIQNKLLDLLTPCSILLGHSLDSDLKAMQLAHPFIIDTSIIFPHPRGPPLKSSLKYLASKYLNREVQKGGGTPAGHDSIEDAKTCLDLVKKKCEKGKAWGAGESSGESLFKRLARSGTAYRATAGPEATGGLPTGKTSAAVDWGDLARTTCNAATFTISCKTDADVEAGILRAIRGDPDGLEIPGGGVDFVWARMRELEALQGWWNRNKLVSDDAAGPPLVDADKDEEGDYGGLEQCLTALVQRLQRVHAALPPCTALMVFSGTGDPREMSRLQAMQGKFKKEYNTPGSKWDQLSVKWTDKEDQLLRQAVRVARSGIGFIGVK</sequence>
<evidence type="ECO:0000256" key="1">
    <source>
        <dbReference type="ARBA" id="ARBA00004123"/>
    </source>
</evidence>
<dbReference type="GO" id="GO:0004527">
    <property type="term" value="F:exonuclease activity"/>
    <property type="evidence" value="ECO:0007669"/>
    <property type="project" value="UniProtKB-KW"/>
</dbReference>
<keyword evidence="4" id="KW-0378">Hydrolase</keyword>
<gene>
    <name evidence="9" type="ORF">B0T17DRAFT_573444</name>
</gene>
<evidence type="ECO:0000256" key="6">
    <source>
        <dbReference type="ARBA" id="ARBA00023242"/>
    </source>
</evidence>
<dbReference type="Gene3D" id="3.30.420.10">
    <property type="entry name" value="Ribonuclease H-like superfamily/Ribonuclease H"/>
    <property type="match status" value="1"/>
</dbReference>
<dbReference type="SMART" id="SM00479">
    <property type="entry name" value="EXOIII"/>
    <property type="match status" value="1"/>
</dbReference>
<feature type="compositionally biased region" description="Polar residues" evidence="7">
    <location>
        <begin position="24"/>
        <end position="43"/>
    </location>
</feature>
<dbReference type="GO" id="GO:0003676">
    <property type="term" value="F:nucleic acid binding"/>
    <property type="evidence" value="ECO:0007669"/>
    <property type="project" value="InterPro"/>
</dbReference>
<comment type="caution">
    <text evidence="9">The sequence shown here is derived from an EMBL/GenBank/DDBJ whole genome shotgun (WGS) entry which is preliminary data.</text>
</comment>
<evidence type="ECO:0000313" key="9">
    <source>
        <dbReference type="EMBL" id="KAK0628517.1"/>
    </source>
</evidence>
<evidence type="ECO:0000256" key="5">
    <source>
        <dbReference type="ARBA" id="ARBA00022839"/>
    </source>
</evidence>
<dbReference type="EMBL" id="JAULSR010000002">
    <property type="protein sequence ID" value="KAK0628517.1"/>
    <property type="molecule type" value="Genomic_DNA"/>
</dbReference>
<evidence type="ECO:0000256" key="4">
    <source>
        <dbReference type="ARBA" id="ARBA00022801"/>
    </source>
</evidence>
<comment type="similarity">
    <text evidence="2">Belongs to the REXO1/REXO3 family.</text>
</comment>
<keyword evidence="3" id="KW-0540">Nuclease</keyword>
<dbReference type="InterPro" id="IPR012337">
    <property type="entry name" value="RNaseH-like_sf"/>
</dbReference>
<keyword evidence="5" id="KW-0269">Exonuclease</keyword>
<dbReference type="PANTHER" id="PTHR12801">
    <property type="entry name" value="RNA EXONUCLEASE REXO1 / RECO3 FAMILY MEMBER-RELATED"/>
    <property type="match status" value="1"/>
</dbReference>
<dbReference type="FunFam" id="3.30.420.10:FF:000019">
    <property type="entry name" value="RNA exonuclease NEF-sp"/>
    <property type="match status" value="1"/>
</dbReference>
<protein>
    <recommendedName>
        <fullName evidence="8">Exonuclease domain-containing protein</fullName>
    </recommendedName>
</protein>
<dbReference type="PANTHER" id="PTHR12801:SF115">
    <property type="entry name" value="FI18136P1-RELATED"/>
    <property type="match status" value="1"/>
</dbReference>
<dbReference type="CDD" id="cd06145">
    <property type="entry name" value="REX1_like"/>
    <property type="match status" value="1"/>
</dbReference>
<accession>A0AA39X730</accession>
<dbReference type="InterPro" id="IPR034922">
    <property type="entry name" value="REX1-like_exo"/>
</dbReference>
<organism evidence="9 10">
    <name type="scientific">Bombardia bombarda</name>
    <dbReference type="NCBI Taxonomy" id="252184"/>
    <lineage>
        <taxon>Eukaryota</taxon>
        <taxon>Fungi</taxon>
        <taxon>Dikarya</taxon>
        <taxon>Ascomycota</taxon>
        <taxon>Pezizomycotina</taxon>
        <taxon>Sordariomycetes</taxon>
        <taxon>Sordariomycetidae</taxon>
        <taxon>Sordariales</taxon>
        <taxon>Lasiosphaeriaceae</taxon>
        <taxon>Bombardia</taxon>
    </lineage>
</organism>
<dbReference type="InterPro" id="IPR047021">
    <property type="entry name" value="REXO1/3/4-like"/>
</dbReference>
<name>A0AA39X730_9PEZI</name>
<evidence type="ECO:0000256" key="7">
    <source>
        <dbReference type="SAM" id="MobiDB-lite"/>
    </source>
</evidence>
<evidence type="ECO:0000259" key="8">
    <source>
        <dbReference type="SMART" id="SM00479"/>
    </source>
</evidence>
<dbReference type="GO" id="GO:0005634">
    <property type="term" value="C:nucleus"/>
    <property type="evidence" value="ECO:0007669"/>
    <property type="project" value="UniProtKB-SubCell"/>
</dbReference>
<dbReference type="InterPro" id="IPR013520">
    <property type="entry name" value="Ribonucl_H"/>
</dbReference>
<dbReference type="Pfam" id="PF00929">
    <property type="entry name" value="RNase_T"/>
    <property type="match status" value="1"/>
</dbReference>